<evidence type="ECO:0000313" key="1">
    <source>
        <dbReference type="EMBL" id="CAG8650603.1"/>
    </source>
</evidence>
<reference evidence="1 2" key="1">
    <citation type="submission" date="2021-06" db="EMBL/GenBank/DDBJ databases">
        <authorList>
            <person name="Kallberg Y."/>
            <person name="Tangrot J."/>
            <person name="Rosling A."/>
        </authorList>
    </citation>
    <scope>NUCLEOTIDE SEQUENCE [LARGE SCALE GENOMIC DNA]</scope>
    <source>
        <strain evidence="1 2">120-4 pot B 10/14</strain>
    </source>
</reference>
<comment type="caution">
    <text evidence="1">The sequence shown here is derived from an EMBL/GenBank/DDBJ whole genome shotgun (WGS) entry which is preliminary data.</text>
</comment>
<proteinExistence type="predicted"/>
<organism evidence="1 2">
    <name type="scientific">Gigaspora margarita</name>
    <dbReference type="NCBI Taxonomy" id="4874"/>
    <lineage>
        <taxon>Eukaryota</taxon>
        <taxon>Fungi</taxon>
        <taxon>Fungi incertae sedis</taxon>
        <taxon>Mucoromycota</taxon>
        <taxon>Glomeromycotina</taxon>
        <taxon>Glomeromycetes</taxon>
        <taxon>Diversisporales</taxon>
        <taxon>Gigasporaceae</taxon>
        <taxon>Gigaspora</taxon>
    </lineage>
</organism>
<dbReference type="Proteomes" id="UP000789901">
    <property type="component" value="Unassembled WGS sequence"/>
</dbReference>
<keyword evidence="2" id="KW-1185">Reference proteome</keyword>
<name>A0ABN7USJ5_GIGMA</name>
<accession>A0ABN7USJ5</accession>
<gene>
    <name evidence="1" type="ORF">GMARGA_LOCUS9332</name>
</gene>
<protein>
    <submittedName>
        <fullName evidence="1">2539_t:CDS:1</fullName>
    </submittedName>
</protein>
<dbReference type="EMBL" id="CAJVQB010004989">
    <property type="protein sequence ID" value="CAG8650603.1"/>
    <property type="molecule type" value="Genomic_DNA"/>
</dbReference>
<evidence type="ECO:0000313" key="2">
    <source>
        <dbReference type="Proteomes" id="UP000789901"/>
    </source>
</evidence>
<sequence length="97" mass="11228">MSHLLKIKKLIHKSLNPKISVECEPDSDEFILSSKFWKDSKTKALLSFLAKNFEIYCKNKIKFYAATVIEIGNNRTSTQVNDKIQSLQECETRLFSI</sequence>